<proteinExistence type="predicted"/>
<gene>
    <name evidence="1" type="ORF">DM860_012405</name>
</gene>
<dbReference type="Proteomes" id="UP000249390">
    <property type="component" value="Unassembled WGS sequence"/>
</dbReference>
<evidence type="ECO:0000313" key="2">
    <source>
        <dbReference type="Proteomes" id="UP000249390"/>
    </source>
</evidence>
<reference evidence="1 2" key="1">
    <citation type="submission" date="2018-06" db="EMBL/GenBank/DDBJ databases">
        <title>The Genome of Cuscuta australis (Dodder) Provides Insight into the Evolution of Plant Parasitism.</title>
        <authorList>
            <person name="Liu H."/>
        </authorList>
    </citation>
    <scope>NUCLEOTIDE SEQUENCE [LARGE SCALE GENOMIC DNA]</scope>
    <source>
        <strain evidence="2">cv. Yunnan</strain>
        <tissue evidence="1">Vines</tissue>
    </source>
</reference>
<dbReference type="PANTHER" id="PTHR33699:SF2">
    <property type="entry name" value="PATHOGENIC TYPE III EFFECTOR AVIRULENCE FACTOR AVR AVRRPT-CLEAVAGE: CLEAVAGE SITE PROTEIN-RELATED"/>
    <property type="match status" value="1"/>
</dbReference>
<evidence type="ECO:0000313" key="1">
    <source>
        <dbReference type="EMBL" id="RAL47780.1"/>
    </source>
</evidence>
<accession>A0A328DR95</accession>
<dbReference type="PANTHER" id="PTHR33699">
    <property type="entry name" value="EXPRESSED PROTEIN"/>
    <property type="match status" value="1"/>
</dbReference>
<sequence>MVCKQDEYGYWTRKGHIPAFGSWDLDADFPVPFTQCFESATPPALLRYGGYSGGRDLYVAKDLYGGGRILSPAMIVVPRRKGKGESYGKGEGGSEEWMVCGCDCESGLKHRSNAAAPPPLRRAPKAVDEDLYKISPDMLRAKPKKGKMRGFLSGCLQLSCVC</sequence>
<dbReference type="EMBL" id="NQVE01000111">
    <property type="protein sequence ID" value="RAL47780.1"/>
    <property type="molecule type" value="Genomic_DNA"/>
</dbReference>
<name>A0A328DR95_9ASTE</name>
<keyword evidence="2" id="KW-1185">Reference proteome</keyword>
<dbReference type="AlphaFoldDB" id="A0A328DR95"/>
<organism evidence="1 2">
    <name type="scientific">Cuscuta australis</name>
    <dbReference type="NCBI Taxonomy" id="267555"/>
    <lineage>
        <taxon>Eukaryota</taxon>
        <taxon>Viridiplantae</taxon>
        <taxon>Streptophyta</taxon>
        <taxon>Embryophyta</taxon>
        <taxon>Tracheophyta</taxon>
        <taxon>Spermatophyta</taxon>
        <taxon>Magnoliopsida</taxon>
        <taxon>eudicotyledons</taxon>
        <taxon>Gunneridae</taxon>
        <taxon>Pentapetalae</taxon>
        <taxon>asterids</taxon>
        <taxon>lamiids</taxon>
        <taxon>Solanales</taxon>
        <taxon>Convolvulaceae</taxon>
        <taxon>Cuscuteae</taxon>
        <taxon>Cuscuta</taxon>
        <taxon>Cuscuta subgen. Grammica</taxon>
        <taxon>Cuscuta sect. Cleistogrammica</taxon>
    </lineage>
</organism>
<comment type="caution">
    <text evidence="1">The sequence shown here is derived from an EMBL/GenBank/DDBJ whole genome shotgun (WGS) entry which is preliminary data.</text>
</comment>
<protein>
    <submittedName>
        <fullName evidence="1">Uncharacterized protein</fullName>
    </submittedName>
</protein>